<name>A0AAD5R1A1_PARTN</name>
<evidence type="ECO:0000313" key="2">
    <source>
        <dbReference type="Proteomes" id="UP001196413"/>
    </source>
</evidence>
<dbReference type="AlphaFoldDB" id="A0AAD5R1A1"/>
<dbReference type="EMBL" id="JAHQIW010005955">
    <property type="protein sequence ID" value="KAJ1367601.1"/>
    <property type="molecule type" value="Genomic_DNA"/>
</dbReference>
<sequence>MGQRLAPSLAIAFMSKVEAPVMDLRSLLYSKLVEETQQHIVNVVSSLVPQMSKSLQPSRVEK</sequence>
<evidence type="ECO:0000313" key="1">
    <source>
        <dbReference type="EMBL" id="KAJ1367601.1"/>
    </source>
</evidence>
<keyword evidence="2" id="KW-1185">Reference proteome</keyword>
<comment type="caution">
    <text evidence="1">The sequence shown here is derived from an EMBL/GenBank/DDBJ whole genome shotgun (WGS) entry which is preliminary data.</text>
</comment>
<protein>
    <submittedName>
        <fullName evidence="1">Uncharacterized protein</fullName>
    </submittedName>
</protein>
<organism evidence="1 2">
    <name type="scientific">Parelaphostrongylus tenuis</name>
    <name type="common">Meningeal worm</name>
    <dbReference type="NCBI Taxonomy" id="148309"/>
    <lineage>
        <taxon>Eukaryota</taxon>
        <taxon>Metazoa</taxon>
        <taxon>Ecdysozoa</taxon>
        <taxon>Nematoda</taxon>
        <taxon>Chromadorea</taxon>
        <taxon>Rhabditida</taxon>
        <taxon>Rhabditina</taxon>
        <taxon>Rhabditomorpha</taxon>
        <taxon>Strongyloidea</taxon>
        <taxon>Metastrongylidae</taxon>
        <taxon>Parelaphostrongylus</taxon>
    </lineage>
</organism>
<reference evidence="1" key="1">
    <citation type="submission" date="2021-06" db="EMBL/GenBank/DDBJ databases">
        <title>Parelaphostrongylus tenuis whole genome reference sequence.</title>
        <authorList>
            <person name="Garwood T.J."/>
            <person name="Larsen P.A."/>
            <person name="Fountain-Jones N.M."/>
            <person name="Garbe J.R."/>
            <person name="Macchietto M.G."/>
            <person name="Kania S.A."/>
            <person name="Gerhold R.W."/>
            <person name="Richards J.E."/>
            <person name="Wolf T.M."/>
        </authorList>
    </citation>
    <scope>NUCLEOTIDE SEQUENCE</scope>
    <source>
        <strain evidence="1">MNPRO001-30</strain>
        <tissue evidence="1">Meninges</tissue>
    </source>
</reference>
<gene>
    <name evidence="1" type="ORF">KIN20_028542</name>
</gene>
<proteinExistence type="predicted"/>
<accession>A0AAD5R1A1</accession>
<dbReference type="Proteomes" id="UP001196413">
    <property type="component" value="Unassembled WGS sequence"/>
</dbReference>